<keyword evidence="2" id="KW-1003">Cell membrane</keyword>
<feature type="transmembrane region" description="Helical" evidence="6">
    <location>
        <begin position="259"/>
        <end position="276"/>
    </location>
</feature>
<evidence type="ECO:0000256" key="3">
    <source>
        <dbReference type="ARBA" id="ARBA00022692"/>
    </source>
</evidence>
<proteinExistence type="predicted"/>
<feature type="transmembrane region" description="Helical" evidence="6">
    <location>
        <begin position="325"/>
        <end position="344"/>
    </location>
</feature>
<keyword evidence="3 6" id="KW-0812">Transmembrane</keyword>
<feature type="transmembrane region" description="Helical" evidence="6">
    <location>
        <begin position="122"/>
        <end position="141"/>
    </location>
</feature>
<feature type="transmembrane region" description="Helical" evidence="6">
    <location>
        <begin position="288"/>
        <end position="310"/>
    </location>
</feature>
<feature type="transmembrane region" description="Helical" evidence="6">
    <location>
        <begin position="12"/>
        <end position="39"/>
    </location>
</feature>
<dbReference type="EMBL" id="BAABGQ010000012">
    <property type="protein sequence ID" value="GAA4508365.1"/>
    <property type="molecule type" value="Genomic_DNA"/>
</dbReference>
<comment type="subcellular location">
    <subcellularLocation>
        <location evidence="1">Cell membrane</location>
        <topology evidence="1">Multi-pass membrane protein</topology>
    </subcellularLocation>
</comment>
<evidence type="ECO:0000256" key="1">
    <source>
        <dbReference type="ARBA" id="ARBA00004651"/>
    </source>
</evidence>
<evidence type="ECO:0000256" key="6">
    <source>
        <dbReference type="SAM" id="Phobius"/>
    </source>
</evidence>
<evidence type="ECO:0000256" key="2">
    <source>
        <dbReference type="ARBA" id="ARBA00022475"/>
    </source>
</evidence>
<sequence length="471" mass="50261">MTPTPEAPTRGTLLGTSAAIFLVRLLPTLASVVALVWLARATSPAYYGRYQSFWVQWQVLHVVACLGLPTLVLTYAPAQVRGLARGVRPWQLAGLVGWVLLVAALFAGLQTGRGAPFGAGPAGLFLLLNVPIAVLEACVLGQRQLRPLALVSGGYAAWFVAGHALLVGHHLSSPQLMAWLLVGSGLRLAALAGLTGRAQAAQAPSVAMPLASVGSLWAHTALNDVVQVLFRWADKLALNFLLPAALFALYFNGTIDIPFLPLLLGAAGSTLLLHFGEPRRTEADRLALLRAAGELLGRLVFPLFFFLLFFRRELFGVVFAHRYDAAVPLFVVASLVVPLRAYNFTALLQHKGQGRIITRGALLDLALALGLMFPLYRLLGLAGVALAFVSSTYWQAGYYLRHTARLLGAPWYQLLPWRAWVGQALGAALGLGALHALLAASLPERSVLLTGAGLLGLGLAGQLWLARRAPG</sequence>
<evidence type="ECO:0000313" key="7">
    <source>
        <dbReference type="EMBL" id="GAA4508365.1"/>
    </source>
</evidence>
<evidence type="ECO:0008006" key="9">
    <source>
        <dbReference type="Google" id="ProtNLM"/>
    </source>
</evidence>
<accession>A0ABP8QPY8</accession>
<feature type="transmembrane region" description="Helical" evidence="6">
    <location>
        <begin position="59"/>
        <end position="78"/>
    </location>
</feature>
<name>A0ABP8QPY8_9BACT</name>
<reference evidence="8" key="1">
    <citation type="journal article" date="2019" name="Int. J. Syst. Evol. Microbiol.">
        <title>The Global Catalogue of Microorganisms (GCM) 10K type strain sequencing project: providing services to taxonomists for standard genome sequencing and annotation.</title>
        <authorList>
            <consortium name="The Broad Institute Genomics Platform"/>
            <consortium name="The Broad Institute Genome Sequencing Center for Infectious Disease"/>
            <person name="Wu L."/>
            <person name="Ma J."/>
        </authorList>
    </citation>
    <scope>NUCLEOTIDE SEQUENCE [LARGE SCALE GENOMIC DNA]</scope>
    <source>
        <strain evidence="8">JCM 17841</strain>
    </source>
</reference>
<organism evidence="7 8">
    <name type="scientific">Hymenobacter ginsengisoli</name>
    <dbReference type="NCBI Taxonomy" id="1051626"/>
    <lineage>
        <taxon>Bacteria</taxon>
        <taxon>Pseudomonadati</taxon>
        <taxon>Bacteroidota</taxon>
        <taxon>Cytophagia</taxon>
        <taxon>Cytophagales</taxon>
        <taxon>Hymenobacteraceae</taxon>
        <taxon>Hymenobacter</taxon>
    </lineage>
</organism>
<keyword evidence="4 6" id="KW-1133">Transmembrane helix</keyword>
<feature type="transmembrane region" description="Helical" evidence="6">
    <location>
        <begin position="446"/>
        <end position="466"/>
    </location>
</feature>
<feature type="transmembrane region" description="Helical" evidence="6">
    <location>
        <begin position="148"/>
        <end position="170"/>
    </location>
</feature>
<evidence type="ECO:0000256" key="5">
    <source>
        <dbReference type="ARBA" id="ARBA00023136"/>
    </source>
</evidence>
<protein>
    <recommendedName>
        <fullName evidence="9">Polysaccharide biosynthesis protein C-terminal domain-containing protein</fullName>
    </recommendedName>
</protein>
<comment type="caution">
    <text evidence="7">The sequence shown here is derived from an EMBL/GenBank/DDBJ whole genome shotgun (WGS) entry which is preliminary data.</text>
</comment>
<feature type="transmembrane region" description="Helical" evidence="6">
    <location>
        <begin position="90"/>
        <end position="110"/>
    </location>
</feature>
<dbReference type="PANTHER" id="PTHR30250">
    <property type="entry name" value="PST FAMILY PREDICTED COLANIC ACID TRANSPORTER"/>
    <property type="match status" value="1"/>
</dbReference>
<evidence type="ECO:0000313" key="8">
    <source>
        <dbReference type="Proteomes" id="UP001501243"/>
    </source>
</evidence>
<keyword evidence="5 6" id="KW-0472">Membrane</keyword>
<feature type="transmembrane region" description="Helical" evidence="6">
    <location>
        <begin position="420"/>
        <end position="440"/>
    </location>
</feature>
<dbReference type="PANTHER" id="PTHR30250:SF11">
    <property type="entry name" value="O-ANTIGEN TRANSPORTER-RELATED"/>
    <property type="match status" value="1"/>
</dbReference>
<feature type="transmembrane region" description="Helical" evidence="6">
    <location>
        <begin position="236"/>
        <end position="253"/>
    </location>
</feature>
<dbReference type="RefSeq" id="WP_208132156.1">
    <property type="nucleotide sequence ID" value="NZ_BAABGQ010000012.1"/>
</dbReference>
<gene>
    <name evidence="7" type="ORF">GCM10023172_40350</name>
</gene>
<dbReference type="InterPro" id="IPR050833">
    <property type="entry name" value="Poly_Biosynth_Transport"/>
</dbReference>
<evidence type="ECO:0000256" key="4">
    <source>
        <dbReference type="ARBA" id="ARBA00022989"/>
    </source>
</evidence>
<keyword evidence="8" id="KW-1185">Reference proteome</keyword>
<feature type="transmembrane region" description="Helical" evidence="6">
    <location>
        <begin position="176"/>
        <end position="194"/>
    </location>
</feature>
<dbReference type="Proteomes" id="UP001501243">
    <property type="component" value="Unassembled WGS sequence"/>
</dbReference>